<reference evidence="2 3" key="1">
    <citation type="submission" date="2019-09" db="EMBL/GenBank/DDBJ databases">
        <title>Actinomadura physcomitrii sp. nov., a novel actinomycete isolated from moss [Physcomitrium sphaericum (Ludw) Fuernr].</title>
        <authorList>
            <person name="Liu C."/>
            <person name="Zhuang X."/>
        </authorList>
    </citation>
    <scope>NUCLEOTIDE SEQUENCE [LARGE SCALE GENOMIC DNA]</scope>
    <source>
        <strain evidence="2 3">CYP1-1B</strain>
    </source>
</reference>
<protein>
    <submittedName>
        <fullName evidence="2">Uncharacterized protein</fullName>
    </submittedName>
</protein>
<keyword evidence="3" id="KW-1185">Reference proteome</keyword>
<dbReference type="OrthoDB" id="5082450at2"/>
<organism evidence="2 3">
    <name type="scientific">Actinomadura montaniterrae</name>
    <dbReference type="NCBI Taxonomy" id="1803903"/>
    <lineage>
        <taxon>Bacteria</taxon>
        <taxon>Bacillati</taxon>
        <taxon>Actinomycetota</taxon>
        <taxon>Actinomycetes</taxon>
        <taxon>Streptosporangiales</taxon>
        <taxon>Thermomonosporaceae</taxon>
        <taxon>Actinomadura</taxon>
    </lineage>
</organism>
<gene>
    <name evidence="2" type="ORF">F9B16_24290</name>
</gene>
<dbReference type="EMBL" id="WBMR01000076">
    <property type="protein sequence ID" value="KAB2376959.1"/>
    <property type="molecule type" value="Genomic_DNA"/>
</dbReference>
<dbReference type="AlphaFoldDB" id="A0A6L3VUG9"/>
<accession>A0A6L3VUG9</accession>
<evidence type="ECO:0000256" key="1">
    <source>
        <dbReference type="SAM" id="Phobius"/>
    </source>
</evidence>
<evidence type="ECO:0000313" key="2">
    <source>
        <dbReference type="EMBL" id="KAB2376959.1"/>
    </source>
</evidence>
<name>A0A6L3VUG9_9ACTN</name>
<evidence type="ECO:0000313" key="3">
    <source>
        <dbReference type="Proteomes" id="UP000483004"/>
    </source>
</evidence>
<dbReference type="Proteomes" id="UP000483004">
    <property type="component" value="Unassembled WGS sequence"/>
</dbReference>
<keyword evidence="1" id="KW-0812">Transmembrane</keyword>
<sequence length="215" mass="23671">MSTLAGDWYSSGTFWTGAGVVVALLVGIATVAVSYLTRFARQRLDFGLRTVAPLLGALDGRAEVELLHHGTKLRRPHLAEVVLIGRGRRDIPRAAFDNGDPIRFDLTARVVELLEVKATDSASATPIPQARTEGSALLVGPALIGRRQRVVFRVLVEGRPYLRCEAPLPNAQVRYCTFDPRGFELRASRRLLVTVFMGLWGLSVLLGMAFFWITN</sequence>
<keyword evidence="1" id="KW-0472">Membrane</keyword>
<proteinExistence type="predicted"/>
<keyword evidence="1" id="KW-1133">Transmembrane helix</keyword>
<dbReference type="RefSeq" id="WP_151542430.1">
    <property type="nucleotide sequence ID" value="NZ_WBMR01000076.1"/>
</dbReference>
<feature type="transmembrane region" description="Helical" evidence="1">
    <location>
        <begin position="191"/>
        <end position="213"/>
    </location>
</feature>
<feature type="transmembrane region" description="Helical" evidence="1">
    <location>
        <begin position="12"/>
        <end position="36"/>
    </location>
</feature>
<comment type="caution">
    <text evidence="2">The sequence shown here is derived from an EMBL/GenBank/DDBJ whole genome shotgun (WGS) entry which is preliminary data.</text>
</comment>